<proteinExistence type="inferred from homology"/>
<evidence type="ECO:0000256" key="1">
    <source>
        <dbReference type="ARBA" id="ARBA00010716"/>
    </source>
</evidence>
<dbReference type="SUPFAM" id="SSF51338">
    <property type="entry name" value="Composite domain of metallo-dependent hydrolases"/>
    <property type="match status" value="1"/>
</dbReference>
<dbReference type="SUPFAM" id="SSF51556">
    <property type="entry name" value="Metallo-dependent hydrolases"/>
    <property type="match status" value="1"/>
</dbReference>
<dbReference type="InterPro" id="IPR032466">
    <property type="entry name" value="Metal_Hydrolase"/>
</dbReference>
<keyword evidence="3" id="KW-0732">Signal</keyword>
<evidence type="ECO:0000256" key="2">
    <source>
        <dbReference type="ARBA" id="ARBA00022801"/>
    </source>
</evidence>
<dbReference type="Gene3D" id="2.30.40.10">
    <property type="entry name" value="Urease, subunit C, domain 1"/>
    <property type="match status" value="1"/>
</dbReference>
<comment type="caution">
    <text evidence="5">The sequence shown here is derived from an EMBL/GenBank/DDBJ whole genome shotgun (WGS) entry which is preliminary data.</text>
</comment>
<dbReference type="Pfam" id="PF01979">
    <property type="entry name" value="Amidohydro_1"/>
    <property type="match status" value="1"/>
</dbReference>
<protein>
    <recommendedName>
        <fullName evidence="4">Amidohydrolase-related domain-containing protein</fullName>
    </recommendedName>
</protein>
<dbReference type="EMBL" id="RDSM01000002">
    <property type="protein sequence ID" value="RXH56337.1"/>
    <property type="molecule type" value="Genomic_DNA"/>
</dbReference>
<feature type="signal peptide" evidence="3">
    <location>
        <begin position="1"/>
        <end position="28"/>
    </location>
</feature>
<reference evidence="6" key="2">
    <citation type="submission" date="2019-02" db="EMBL/GenBank/DDBJ databases">
        <title>Granulicella sibirica sp. nov., a psychrotolerant acidobacterium isolated from an organic soil layer in forested tundra, West Siberia.</title>
        <authorList>
            <person name="Oshkin I.Y."/>
            <person name="Kulichevskaya I.S."/>
            <person name="Rijpstra W.I.C."/>
            <person name="Sinninghe Damste J.S."/>
            <person name="Rakitin A.L."/>
            <person name="Ravin N.V."/>
            <person name="Dedysh S.N."/>
        </authorList>
    </citation>
    <scope>NUCLEOTIDE SEQUENCE [LARGE SCALE GENOMIC DNA]</scope>
    <source>
        <strain evidence="6">AF10</strain>
    </source>
</reference>
<dbReference type="RefSeq" id="WP_241654650.1">
    <property type="nucleotide sequence ID" value="NZ_RDSM01000002.1"/>
</dbReference>
<feature type="domain" description="Amidohydrolase-related" evidence="4">
    <location>
        <begin position="328"/>
        <end position="408"/>
    </location>
</feature>
<name>A0A4Q0SZK9_9BACT</name>
<evidence type="ECO:0000259" key="4">
    <source>
        <dbReference type="Pfam" id="PF01979"/>
    </source>
</evidence>
<dbReference type="InterPro" id="IPR011059">
    <property type="entry name" value="Metal-dep_hydrolase_composite"/>
</dbReference>
<accession>A0A4Q0SZK9</accession>
<evidence type="ECO:0000256" key="3">
    <source>
        <dbReference type="SAM" id="SignalP"/>
    </source>
</evidence>
<evidence type="ECO:0000313" key="5">
    <source>
        <dbReference type="EMBL" id="RXH56337.1"/>
    </source>
</evidence>
<sequence length="451" mass="48985">MYHATLRNRRRQGILASTLALSAIGLHAQAPPPAPTDFVIRNATVMTATHGTIDHGSVWVHAGKIAGVGPTVNAPSSAVVIDASGKYLTPGIIDPHSHSALGNDINEATSPVTPSMMMIDAFDNSDGALYQALAGGVTTELLLHGSANMIGGQAVVIKNKFGLSREAMLFPNAPRSIKFASGENPKRVYGGRDQLPSTRMGNFEIMRQSFEDAKNYIATQDAYQAKVVKGDKDAVAPKRDLKLEALADILRGKLLVQIHCYRADEFLTEEAIARQYGYKIRAFHHALEMYKVGDQIAPTGTAIATFADWWGYKDEAWDAIPWNATMSMREGVRVALKSDSNDYIRRLNQEAGKMIHYGGATEDEAIRMVTLNPAWIIGVDDKTGSIDTGKDADLVIWNVDPLSTYARAEKVYIDGDLFFDSSLPGFGTTHFHGVMHTSGFSGNDDEIGDGQ</sequence>
<gene>
    <name evidence="5" type="ORF">GRAN_3194</name>
</gene>
<dbReference type="GO" id="GO:0008448">
    <property type="term" value="F:N-acetylglucosamine-6-phosphate deacetylase activity"/>
    <property type="evidence" value="ECO:0007669"/>
    <property type="project" value="TreeGrafter"/>
</dbReference>
<dbReference type="PANTHER" id="PTHR11113">
    <property type="entry name" value="N-ACETYLGLUCOSAMINE-6-PHOSPHATE DEACETYLASE"/>
    <property type="match status" value="1"/>
</dbReference>
<comment type="similarity">
    <text evidence="1">Belongs to the metallo-dependent hydrolases superfamily. NagA family.</text>
</comment>
<dbReference type="PANTHER" id="PTHR11113:SF14">
    <property type="entry name" value="N-ACETYLGLUCOSAMINE-6-PHOSPHATE DEACETYLASE"/>
    <property type="match status" value="1"/>
</dbReference>
<keyword evidence="2" id="KW-0378">Hydrolase</keyword>
<dbReference type="Gene3D" id="3.20.20.140">
    <property type="entry name" value="Metal-dependent hydrolases"/>
    <property type="match status" value="1"/>
</dbReference>
<organism evidence="5 6">
    <name type="scientific">Granulicella sibirica</name>
    <dbReference type="NCBI Taxonomy" id="2479048"/>
    <lineage>
        <taxon>Bacteria</taxon>
        <taxon>Pseudomonadati</taxon>
        <taxon>Acidobacteriota</taxon>
        <taxon>Terriglobia</taxon>
        <taxon>Terriglobales</taxon>
        <taxon>Acidobacteriaceae</taxon>
        <taxon>Granulicella</taxon>
    </lineage>
</organism>
<feature type="chain" id="PRO_5020536254" description="Amidohydrolase-related domain-containing protein" evidence="3">
    <location>
        <begin position="29"/>
        <end position="451"/>
    </location>
</feature>
<reference evidence="5 6" key="1">
    <citation type="submission" date="2018-11" db="EMBL/GenBank/DDBJ databases">
        <authorList>
            <person name="Mardanov A.V."/>
            <person name="Ravin N.V."/>
            <person name="Dedysh S.N."/>
        </authorList>
    </citation>
    <scope>NUCLEOTIDE SEQUENCE [LARGE SCALE GENOMIC DNA]</scope>
    <source>
        <strain evidence="5 6">AF10</strain>
    </source>
</reference>
<dbReference type="GO" id="GO:0006046">
    <property type="term" value="P:N-acetylglucosamine catabolic process"/>
    <property type="evidence" value="ECO:0007669"/>
    <property type="project" value="TreeGrafter"/>
</dbReference>
<keyword evidence="6" id="KW-1185">Reference proteome</keyword>
<dbReference type="AlphaFoldDB" id="A0A4Q0SZK9"/>
<dbReference type="Proteomes" id="UP000289437">
    <property type="component" value="Unassembled WGS sequence"/>
</dbReference>
<dbReference type="InterPro" id="IPR006680">
    <property type="entry name" value="Amidohydro-rel"/>
</dbReference>
<evidence type="ECO:0000313" key="6">
    <source>
        <dbReference type="Proteomes" id="UP000289437"/>
    </source>
</evidence>